<dbReference type="Proteomes" id="UP000002255">
    <property type="component" value="Chromosome"/>
</dbReference>
<reference evidence="2 3" key="2">
    <citation type="journal article" date="2010" name="Stand. Genomic Sci.">
        <title>Complete genome sequence of Xylanimonas cellulosilytica type strain (XIL07).</title>
        <authorList>
            <person name="Foster B."/>
            <person name="Pukall R."/>
            <person name="Abt B."/>
            <person name="Nolan M."/>
            <person name="Glavina Del Rio T."/>
            <person name="Chen F."/>
            <person name="Lucas S."/>
            <person name="Tice H."/>
            <person name="Pitluck S."/>
            <person name="Cheng J.-F."/>
            <person name="Chertkov O."/>
            <person name="Brettin T."/>
            <person name="Han C."/>
            <person name="Detter J.C."/>
            <person name="Bruce D."/>
            <person name="Goodwin L."/>
            <person name="Ivanova N."/>
            <person name="Mavromatis K."/>
            <person name="Pati A."/>
            <person name="Mikhailova N."/>
            <person name="Chen A."/>
            <person name="Palaniappan K."/>
            <person name="Land M."/>
            <person name="Hauser L."/>
            <person name="Chang Y.-J."/>
            <person name="Jeffries C.D."/>
            <person name="Chain P."/>
            <person name="Rohde M."/>
            <person name="Goeker M."/>
            <person name="Bristow J."/>
            <person name="Eisen J.A."/>
            <person name="Markowitz V."/>
            <person name="Hugenholtz P."/>
            <person name="Kyrpides N.C."/>
            <person name="Klenk H.-P."/>
            <person name="Lapidus A."/>
        </authorList>
    </citation>
    <scope>NUCLEOTIDE SEQUENCE [LARGE SCALE GENOMIC DNA]</scope>
    <source>
        <strain evidence="3">DSM 15894 / CECT 5975 / LMG 20990 / XIL07</strain>
    </source>
</reference>
<gene>
    <name evidence="2" type="ordered locus">Xcel_1198</name>
</gene>
<accession>D1C040</accession>
<dbReference type="PROSITE" id="PS51318">
    <property type="entry name" value="TAT"/>
    <property type="match status" value="1"/>
</dbReference>
<dbReference type="KEGG" id="xce:Xcel_1198"/>
<dbReference type="STRING" id="446471.Xcel_1198"/>
<proteinExistence type="predicted"/>
<evidence type="ECO:0008006" key="4">
    <source>
        <dbReference type="Google" id="ProtNLM"/>
    </source>
</evidence>
<dbReference type="HOGENOM" id="CLU_1048782_0_0_11"/>
<feature type="chain" id="PRO_5003021403" description="Secreted protein" evidence="1">
    <location>
        <begin position="35"/>
        <end position="272"/>
    </location>
</feature>
<name>D1C040_XYLCX</name>
<evidence type="ECO:0000313" key="2">
    <source>
        <dbReference type="EMBL" id="ACZ30229.1"/>
    </source>
</evidence>
<dbReference type="Gene3D" id="2.30.30.40">
    <property type="entry name" value="SH3 Domains"/>
    <property type="match status" value="1"/>
</dbReference>
<dbReference type="AlphaFoldDB" id="D1C040"/>
<keyword evidence="3" id="KW-1185">Reference proteome</keyword>
<evidence type="ECO:0000313" key="3">
    <source>
        <dbReference type="Proteomes" id="UP000002255"/>
    </source>
</evidence>
<protein>
    <recommendedName>
        <fullName evidence="4">Secreted protein</fullName>
    </recommendedName>
</protein>
<sequence length="272" mass="28833">MRTDDKRPPMTGSRRRVLTGVVTLLTAGSTVALAAPAAADASDGSTHTIYATREGLVGHTTANGHVITENDHFVALPSTRALSPNGSGAYSVRVCAPSTGRCEYAPVWDVGPWNTQDDYWSTTRHYAADLPVGTPQASAAFRLGHQGGLDSFGRQVRNPAGIDLADGTFWHGLGLTENAWIKVTYLWQGDARTGVIHSPVQPLNVRSGPGTGYRAVGLAAHTAEVPLLCHAYGTLITGSRGTTSLWYRIGPKNWVSDAYVITGTGKPVAPRC</sequence>
<reference evidence="3" key="1">
    <citation type="submission" date="2009-11" db="EMBL/GenBank/DDBJ databases">
        <title>The complete chromosome of Xylanimonas cellulosilytica DSM 15894.</title>
        <authorList>
            <consortium name="US DOE Joint Genome Institute (JGI-PGF)"/>
            <person name="Lucas S."/>
            <person name="Copeland A."/>
            <person name="Lapidus A."/>
            <person name="Glavina del Rio T."/>
            <person name="Dalin E."/>
            <person name="Tice H."/>
            <person name="Bruce D."/>
            <person name="Goodwin L."/>
            <person name="Pitluck S."/>
            <person name="Kyrpides N."/>
            <person name="Mavromatis K."/>
            <person name="Ivanova N."/>
            <person name="Mikhailova N."/>
            <person name="Foster B."/>
            <person name="Clum A."/>
            <person name="Brettin T."/>
            <person name="Detter J.C."/>
            <person name="Han C."/>
            <person name="Larimer F."/>
            <person name="Land M."/>
            <person name="Hauser L."/>
            <person name="Markowitz V."/>
            <person name="Cheng J.F."/>
            <person name="Hugenholtz P."/>
            <person name="Woyke T."/>
            <person name="Wu D."/>
            <person name="Gehrich-Schroeter G."/>
            <person name="Schneider S."/>
            <person name="Pukall S.R."/>
            <person name="Klenk H.P."/>
            <person name="Eisen J.A."/>
        </authorList>
    </citation>
    <scope>NUCLEOTIDE SEQUENCE [LARGE SCALE GENOMIC DNA]</scope>
    <source>
        <strain evidence="3">DSM 15894 / CECT 5975 / LMG 20990 / XIL07</strain>
    </source>
</reference>
<organism evidence="2 3">
    <name type="scientific">Xylanimonas cellulosilytica (strain DSM 15894 / JCM 12276 / CECT 5975 / KCTC 9989 / LMG 20990 / NBRC 107835 / XIL07)</name>
    <dbReference type="NCBI Taxonomy" id="446471"/>
    <lineage>
        <taxon>Bacteria</taxon>
        <taxon>Bacillati</taxon>
        <taxon>Actinomycetota</taxon>
        <taxon>Actinomycetes</taxon>
        <taxon>Micrococcales</taxon>
        <taxon>Promicromonosporaceae</taxon>
        <taxon>Xylanimonas</taxon>
    </lineage>
</organism>
<feature type="signal peptide" evidence="1">
    <location>
        <begin position="1"/>
        <end position="34"/>
    </location>
</feature>
<keyword evidence="1" id="KW-0732">Signal</keyword>
<dbReference type="RefSeq" id="WP_012877971.1">
    <property type="nucleotide sequence ID" value="NC_013530.1"/>
</dbReference>
<evidence type="ECO:0000256" key="1">
    <source>
        <dbReference type="SAM" id="SignalP"/>
    </source>
</evidence>
<dbReference type="eggNOG" id="COG4991">
    <property type="taxonomic scope" value="Bacteria"/>
</dbReference>
<dbReference type="EMBL" id="CP001821">
    <property type="protein sequence ID" value="ACZ30229.1"/>
    <property type="molecule type" value="Genomic_DNA"/>
</dbReference>
<dbReference type="InterPro" id="IPR006311">
    <property type="entry name" value="TAT_signal"/>
</dbReference>
<dbReference type="OrthoDB" id="3734014at2"/>